<dbReference type="InterPro" id="IPR054548">
    <property type="entry name" value="SCP160-like_KH"/>
</dbReference>
<dbReference type="CDD" id="cd22449">
    <property type="entry name" value="KH-I_ScSCP160_rpt4"/>
    <property type="match status" value="1"/>
</dbReference>
<feature type="coiled-coil region" evidence="4">
    <location>
        <begin position="1147"/>
        <end position="1174"/>
    </location>
</feature>
<feature type="domain" description="K Homology" evidence="6">
    <location>
        <begin position="1998"/>
        <end position="2068"/>
    </location>
</feature>
<dbReference type="InterPro" id="IPR056884">
    <property type="entry name" value="NPHP3-like_N"/>
</dbReference>
<protein>
    <recommendedName>
        <fullName evidence="6">K Homology domain-containing protein</fullName>
    </recommendedName>
</protein>
<dbReference type="InterPro" id="IPR002110">
    <property type="entry name" value="Ankyrin_rpt"/>
</dbReference>
<feature type="domain" description="K Homology" evidence="6">
    <location>
        <begin position="991"/>
        <end position="1068"/>
    </location>
</feature>
<dbReference type="CDD" id="cd02394">
    <property type="entry name" value="KH-I_Vigilin_rpt6"/>
    <property type="match status" value="1"/>
</dbReference>
<dbReference type="Gene3D" id="3.30.1370.10">
    <property type="entry name" value="K Homology domain, type 1"/>
    <property type="match status" value="8"/>
</dbReference>
<dbReference type="EMBL" id="QZAS01000018">
    <property type="protein sequence ID" value="THX10128.1"/>
    <property type="molecule type" value="Genomic_DNA"/>
</dbReference>
<evidence type="ECO:0000313" key="7">
    <source>
        <dbReference type="EMBL" id="THX10128.1"/>
    </source>
</evidence>
<evidence type="ECO:0000256" key="5">
    <source>
        <dbReference type="SAM" id="MobiDB-lite"/>
    </source>
</evidence>
<keyword evidence="2" id="KW-0040">ANK repeat</keyword>
<dbReference type="Pfam" id="PF00013">
    <property type="entry name" value="KH_1"/>
    <property type="match status" value="7"/>
</dbReference>
<dbReference type="PROSITE" id="PS50088">
    <property type="entry name" value="ANK_REPEAT"/>
    <property type="match status" value="1"/>
</dbReference>
<feature type="region of interest" description="Disordered" evidence="5">
    <location>
        <begin position="1602"/>
        <end position="1623"/>
    </location>
</feature>
<dbReference type="PROSITE" id="PS50084">
    <property type="entry name" value="KH_TYPE_1"/>
    <property type="match status" value="8"/>
</dbReference>
<evidence type="ECO:0000256" key="3">
    <source>
        <dbReference type="PROSITE-ProRule" id="PRU00117"/>
    </source>
</evidence>
<keyword evidence="4" id="KW-0175">Coiled coil</keyword>
<dbReference type="CDD" id="cd22448">
    <property type="entry name" value="KH-I_ScSCP160_rpt3"/>
    <property type="match status" value="1"/>
</dbReference>
<dbReference type="CDD" id="cd22450">
    <property type="entry name" value="KH-I_ScSCP160_rpt5"/>
    <property type="match status" value="1"/>
</dbReference>
<keyword evidence="1" id="KW-0677">Repeat</keyword>
<dbReference type="InterPro" id="IPR004088">
    <property type="entry name" value="KH_dom_type_1"/>
</dbReference>
<comment type="caution">
    <text evidence="7">The sequence shown here is derived from an EMBL/GenBank/DDBJ whole genome shotgun (WGS) entry which is preliminary data.</text>
</comment>
<feature type="domain" description="K Homology" evidence="6">
    <location>
        <begin position="1494"/>
        <end position="1557"/>
    </location>
</feature>
<evidence type="ECO:0000256" key="4">
    <source>
        <dbReference type="SAM" id="Coils"/>
    </source>
</evidence>
<name>A0A4V4J0T5_AURPU</name>
<gene>
    <name evidence="7" type="ORF">D6D13_05574</name>
</gene>
<dbReference type="SUPFAM" id="SSF54791">
    <property type="entry name" value="Eukaryotic type KH-domain (KH-domain type I)"/>
    <property type="match status" value="7"/>
</dbReference>
<dbReference type="GO" id="GO:0003723">
    <property type="term" value="F:RNA binding"/>
    <property type="evidence" value="ECO:0007669"/>
    <property type="project" value="UniProtKB-UniRule"/>
</dbReference>
<feature type="compositionally biased region" description="Low complexity" evidence="5">
    <location>
        <begin position="894"/>
        <end position="905"/>
    </location>
</feature>
<feature type="domain" description="K Homology" evidence="6">
    <location>
        <begin position="1651"/>
        <end position="1724"/>
    </location>
</feature>
<evidence type="ECO:0000256" key="2">
    <source>
        <dbReference type="PROSITE-ProRule" id="PRU00023"/>
    </source>
</evidence>
<dbReference type="InterPro" id="IPR036612">
    <property type="entry name" value="KH_dom_type_1_sf"/>
</dbReference>
<accession>A0A4V4J0T5</accession>
<feature type="compositionally biased region" description="Low complexity" evidence="5">
    <location>
        <begin position="810"/>
        <end position="825"/>
    </location>
</feature>
<dbReference type="InterPro" id="IPR004087">
    <property type="entry name" value="KH_dom"/>
</dbReference>
<proteinExistence type="predicted"/>
<feature type="region of interest" description="Disordered" evidence="5">
    <location>
        <begin position="678"/>
        <end position="697"/>
    </location>
</feature>
<keyword evidence="3" id="KW-0694">RNA-binding</keyword>
<sequence length="2069" mass="227727">MLDQLSKYLPPLARYSEKCHLPNICDALANVYADILNFYSAARRVFIDDANRSKEFASLKAFFKSQWKPFEAEFGEIKSSLEYHNNVLLHSGVSEILVNSSKEKEEFLRWLSTSNFELRKSKSLEARHVGTCDWLFSTFEFKKWLSSNTSELMWCHGKPWLLKAKRENRDPLDYATTENFTKINASNQRCFIMIDGLDECPDVGRKSVLDFINTLRHARPVFKVFTTSRKKTDIAKCFDKKGVWQVTTDSENTTDDINRLIREETASLRQDGTLCIRDDALFDCVVSTLIRKADGMFLWVTLQLDYLCKLETDTDIRDALEDMPSGLTNTYVRILKEIDRQEPLQKAFAIACFRWVLSANRELRWVELELVLPLARLHRPKSFRDCLDGPLITALASACGNLVHIPKNQTNWWWGDEKITFIHSSVFQFFSVNLSSLGFAGDPWNVLSDRNAMHRKNASDCLTFISLLIEDLDYSRDLGKQVEYTAFAYYAFHNFDKHVIASSEQSTACPSMLDSVQKMLARDEVFLETFLRLSLILQPDVAKGVVESRCPENLVTPVISDHILWTTQLYKIPGISQPPRPPGETLRLLSKGGLYEATKNLLNEEAFTSGACSIDEEDQSGSSAIDYASEYGQTSIVDLLLHEGASPEPTPVRQNVTYSYSSAAHRMHSEGNARARIGFSNKGRDENDGLGVDSSTTGGIRKLGGRVESGTNVGKGSCWKLQVSPNFGRVESPLAFNHLWSSHKTSNFFIFDGFLNGTGIIMASEAPTVSGASADNLTPAQRLAEKHDDHKPSIEEVVDEEDLLHPPPSASATASSSAGPSTAAPTPAPESTPAPAPKKASVLDTQSEELFPSLGAPKSRASAGPSPWSKKPAAVGNANGLRNGQVSNSTPSRNSTPASGAATPASANAAFRGVSLPGRHTEAISFAPSQLAQAKDLKKPVSEILRDINKRSKAKVEMSQGAGGSYAFRATGTTPNDVRETLKEVARQLGSRQSIKVPVPLSVRAHIIGRGGANITALSQKTGAKIQVPRQEDIDTFDDDDSATIDVSIEGDAVAAEMARQEIEKIVNERTSSTNMRLKDIPAEFYPFLAGAHNSRVGDLENGRDLRVQIPHYHTWVEQAPPQSAAYRQPPAFVPQASLPIQIAGDRLAANEARAQLERQVEQLRRELVSDQVAIERGRHQFIVGDRGTSLHDFLAETGCAVILPPDSEDDENLTIVGPADRLDDGLNKVMELASSMAMASVDISRSFPNAPLGAQAHARNVTKYLQQRRAIQDLERLYNARIVASTARNGPTAWEVYSRDGKNTMKARSDIMNLISGHPPTRLNPVQVHPFYHQHLRQSAGPQIRDQFGVHMVVPEDSDSDDEILLVYEGPSSASDYQLPRRQPAANEAQDFARSLKEAQQHLLGLLSGQQEIVSRDVDAPSKFHDKIRRHVDREQSSLPSDQIPVQVLFGGQGARKAPAQGLSVRGPSDRADALVESLLAFIEQEKQDELERGFTLTFDFPQKFANILIGKKGENIRKLREEFDVDIQVNDGKVELKGPQAKANACKAHILALGKKLEDEATYVLKVKPQFHKDLIGTKGSMVNRLQDRYNVRINFPRSNGAEAADGAEGENSRRSAQAPDEVVIKGPKKGADEAREELLNLLQYTMDTSHTATVSVQQSQLPSLIGSGGTELDALRLATGAHVDVPNNREAADASGRVEIKIKGSKKAVEDAKKRIEEAAKIFDSTVTRTLDIEKKHHRNIIGGGGANIRDIVIQAGGPDDRQKLARMVRFPRAETESNTIRVEADQILADKIIEAIQAQVSNLESQTTQVVEIPQGKHSKLIGRNGDIRKKIESDFGVKLDIPRQSATGPESSKVKIIGRAENIEKAKEHMAALTKDAESTDIQVPLKFHHVIADNGQFFRRLRSDLKVSVDHKGQRPPQRPEALSTRKAGSGMPLITDDATGGASDDNISWVIHNLHESAPEGEITWALSGASTESLEKASARVKKALADAEKLTHAGFLVLPDPSSYRRVVGPQGSTINDIRTKTGTKIQVPKAQSGDEAIEITGTQDGVENAKEMILNAIQG</sequence>
<dbReference type="SMART" id="SM00322">
    <property type="entry name" value="KH"/>
    <property type="match status" value="9"/>
</dbReference>
<dbReference type="PANTHER" id="PTHR10039:SF14">
    <property type="entry name" value="NACHT DOMAIN-CONTAINING PROTEIN"/>
    <property type="match status" value="1"/>
</dbReference>
<feature type="domain" description="K Homology" evidence="6">
    <location>
        <begin position="1167"/>
        <end position="1235"/>
    </location>
</feature>
<feature type="domain" description="K Homology" evidence="6">
    <location>
        <begin position="1561"/>
        <end position="1646"/>
    </location>
</feature>
<feature type="domain" description="K Homology" evidence="6">
    <location>
        <begin position="1072"/>
        <end position="1162"/>
    </location>
</feature>
<feature type="domain" description="K Homology" evidence="6">
    <location>
        <begin position="1809"/>
        <end position="1880"/>
    </location>
</feature>
<feature type="region of interest" description="Disordered" evidence="5">
    <location>
        <begin position="1914"/>
        <end position="1947"/>
    </location>
</feature>
<dbReference type="PANTHER" id="PTHR10039">
    <property type="entry name" value="AMELOGENIN"/>
    <property type="match status" value="1"/>
</dbReference>
<evidence type="ECO:0000256" key="1">
    <source>
        <dbReference type="ARBA" id="ARBA00022737"/>
    </source>
</evidence>
<dbReference type="Pfam" id="PF22952">
    <property type="entry name" value="KH_11"/>
    <property type="match status" value="1"/>
</dbReference>
<dbReference type="PROSITE" id="PS50297">
    <property type="entry name" value="ANK_REP_REGION"/>
    <property type="match status" value="1"/>
</dbReference>
<reference evidence="7" key="1">
    <citation type="submission" date="2018-10" db="EMBL/GenBank/DDBJ databases">
        <title>Fifty Aureobasidium pullulans genomes reveal a recombining polyextremotolerant generalist.</title>
        <authorList>
            <person name="Gostincar C."/>
            <person name="Turk M."/>
            <person name="Zajc J."/>
            <person name="Gunde-Cimerman N."/>
        </authorList>
    </citation>
    <scope>NUCLEOTIDE SEQUENCE [LARGE SCALE GENOMIC DNA]</scope>
    <source>
        <strain evidence="7">EXF-10085</strain>
    </source>
</reference>
<feature type="region of interest" description="Disordered" evidence="5">
    <location>
        <begin position="802"/>
        <end position="905"/>
    </location>
</feature>
<feature type="repeat" description="ANK" evidence="2">
    <location>
        <begin position="620"/>
        <end position="646"/>
    </location>
</feature>
<feature type="compositionally biased region" description="Polar residues" evidence="5">
    <location>
        <begin position="880"/>
        <end position="893"/>
    </location>
</feature>
<feature type="domain" description="K Homology" evidence="6">
    <location>
        <begin position="1728"/>
        <end position="1805"/>
    </location>
</feature>
<dbReference type="Pfam" id="PF24883">
    <property type="entry name" value="NPHP3_N"/>
    <property type="match status" value="1"/>
</dbReference>
<evidence type="ECO:0000259" key="6">
    <source>
        <dbReference type="SMART" id="SM00322"/>
    </source>
</evidence>
<feature type="compositionally biased region" description="Pro residues" evidence="5">
    <location>
        <begin position="826"/>
        <end position="836"/>
    </location>
</feature>
<organism evidence="7">
    <name type="scientific">Aureobasidium pullulans</name>
    <name type="common">Black yeast</name>
    <name type="synonym">Pullularia pullulans</name>
    <dbReference type="NCBI Taxonomy" id="5580"/>
    <lineage>
        <taxon>Eukaryota</taxon>
        <taxon>Fungi</taxon>
        <taxon>Dikarya</taxon>
        <taxon>Ascomycota</taxon>
        <taxon>Pezizomycotina</taxon>
        <taxon>Dothideomycetes</taxon>
        <taxon>Dothideomycetidae</taxon>
        <taxon>Dothideales</taxon>
        <taxon>Saccotheciaceae</taxon>
        <taxon>Aureobasidium</taxon>
    </lineage>
</organism>
<dbReference type="CDD" id="cd22408">
    <property type="entry name" value="KH-I_Vigilin_rpt4"/>
    <property type="match status" value="1"/>
</dbReference>